<dbReference type="InterPro" id="IPR013094">
    <property type="entry name" value="AB_hydrolase_3"/>
</dbReference>
<dbReference type="RefSeq" id="XP_028478500.1">
    <property type="nucleotide sequence ID" value="XM_028622048.1"/>
</dbReference>
<dbReference type="GO" id="GO:0016787">
    <property type="term" value="F:hydrolase activity"/>
    <property type="evidence" value="ECO:0007669"/>
    <property type="project" value="UniProtKB-KW"/>
</dbReference>
<accession>A0A427Y1U9</accession>
<proteinExistence type="predicted"/>
<dbReference type="InterPro" id="IPR029058">
    <property type="entry name" value="AB_hydrolase_fold"/>
</dbReference>
<dbReference type="EMBL" id="RSCE01000003">
    <property type="protein sequence ID" value="RSH85052.1"/>
    <property type="molecule type" value="Genomic_DNA"/>
</dbReference>
<evidence type="ECO:0000313" key="5">
    <source>
        <dbReference type="Proteomes" id="UP000279236"/>
    </source>
</evidence>
<dbReference type="PANTHER" id="PTHR48081">
    <property type="entry name" value="AB HYDROLASE SUPERFAMILY PROTEIN C4A8.06C"/>
    <property type="match status" value="1"/>
</dbReference>
<organism evidence="4 5">
    <name type="scientific">Apiotrichum porosum</name>
    <dbReference type="NCBI Taxonomy" id="105984"/>
    <lineage>
        <taxon>Eukaryota</taxon>
        <taxon>Fungi</taxon>
        <taxon>Dikarya</taxon>
        <taxon>Basidiomycota</taxon>
        <taxon>Agaricomycotina</taxon>
        <taxon>Tremellomycetes</taxon>
        <taxon>Trichosporonales</taxon>
        <taxon>Trichosporonaceae</taxon>
        <taxon>Apiotrichum</taxon>
    </lineage>
</organism>
<keyword evidence="2" id="KW-0812">Transmembrane</keyword>
<dbReference type="OrthoDB" id="408631at2759"/>
<evidence type="ECO:0000256" key="1">
    <source>
        <dbReference type="ARBA" id="ARBA00022801"/>
    </source>
</evidence>
<dbReference type="InterPro" id="IPR050300">
    <property type="entry name" value="GDXG_lipolytic_enzyme"/>
</dbReference>
<keyword evidence="5" id="KW-1185">Reference proteome</keyword>
<evidence type="ECO:0000259" key="3">
    <source>
        <dbReference type="Pfam" id="PF07859"/>
    </source>
</evidence>
<reference evidence="4 5" key="1">
    <citation type="submission" date="2018-11" db="EMBL/GenBank/DDBJ databases">
        <title>Genome sequence of Apiotrichum porosum DSM 27194.</title>
        <authorList>
            <person name="Aliyu H."/>
            <person name="Gorte O."/>
            <person name="Ochsenreither K."/>
        </authorList>
    </citation>
    <scope>NUCLEOTIDE SEQUENCE [LARGE SCALE GENOMIC DNA]</scope>
    <source>
        <strain evidence="4 5">DSM 27194</strain>
    </source>
</reference>
<feature type="transmembrane region" description="Helical" evidence="2">
    <location>
        <begin position="20"/>
        <end position="40"/>
    </location>
</feature>
<dbReference type="STRING" id="105984.A0A427Y1U9"/>
<dbReference type="AlphaFoldDB" id="A0A427Y1U9"/>
<comment type="caution">
    <text evidence="4">The sequence shown here is derived from an EMBL/GenBank/DDBJ whole genome shotgun (WGS) entry which is preliminary data.</text>
</comment>
<name>A0A427Y1U9_9TREE</name>
<evidence type="ECO:0000256" key="2">
    <source>
        <dbReference type="SAM" id="Phobius"/>
    </source>
</evidence>
<dbReference type="Pfam" id="PF07859">
    <property type="entry name" value="Abhydrolase_3"/>
    <property type="match status" value="1"/>
</dbReference>
<dbReference type="Proteomes" id="UP000279236">
    <property type="component" value="Unassembled WGS sequence"/>
</dbReference>
<dbReference type="SUPFAM" id="SSF53474">
    <property type="entry name" value="alpha/beta-Hydrolases"/>
    <property type="match status" value="1"/>
</dbReference>
<feature type="domain" description="Alpha/beta hydrolase fold-3" evidence="3">
    <location>
        <begin position="150"/>
        <end position="388"/>
    </location>
</feature>
<keyword evidence="2" id="KW-1133">Transmembrane helix</keyword>
<dbReference type="PANTHER" id="PTHR48081:SF5">
    <property type="entry name" value="ALPHA_BETA HYDROLASE FOLD-3 DOMAIN-CONTAINING PROTEIN"/>
    <property type="match status" value="1"/>
</dbReference>
<keyword evidence="2" id="KW-0472">Membrane</keyword>
<dbReference type="GeneID" id="39591184"/>
<dbReference type="Gene3D" id="3.40.50.1820">
    <property type="entry name" value="alpha/beta hydrolase"/>
    <property type="match status" value="1"/>
</dbReference>
<keyword evidence="1" id="KW-0378">Hydrolase</keyword>
<protein>
    <recommendedName>
        <fullName evidence="3">Alpha/beta hydrolase fold-3 domain-containing protein</fullName>
    </recommendedName>
</protein>
<sequence>MLIQLPRTLHTVLDFTLVPALLVSGLSLTAVVHLCTYFWIRPPFSLKRHLIVNIARVGLTIGDLSVFPGLGVVPQRDAREQTVLSNWYTKSPDTDVDVRIIEPLSKDVPRLEIIERVKGKVGEAPVPGFMVAPAGTALWARAAPGERVVLHLVGGGYVTGHPLETHGVFSLVDITRGRVFSANYRKSLDDATAFPASLLDSLAGWQFLVHELGFAPRNITLAGESAGGNAVLALTRYLDELEQHGYTALGLPAGMILAAVRVADPLAFPLLTPTPTDILPQPWSDMTCSFPSIKANKYTDYLMDLSVYAIPSHTRHYSNQLSDAYFSPALSMHGDDPHWKRLASARVAVHVSGGTAEALWDEIVALVQTMQAAGVDVAFAQLALGVHCDYLIKDFAVMQPDLAYTWPAVKQGWIEYFEALDKRGYN</sequence>
<evidence type="ECO:0000313" key="4">
    <source>
        <dbReference type="EMBL" id="RSH85052.1"/>
    </source>
</evidence>
<gene>
    <name evidence="4" type="ORF">EHS24_006641</name>
</gene>